<name>A0A4U1EEA6_MONMO</name>
<dbReference type="PANTHER" id="PTHR46318:SF1">
    <property type="entry name" value="UPSTREAM-BINDING FACTOR 1-LIKE PROTEIN 1-RELATED"/>
    <property type="match status" value="1"/>
</dbReference>
<feature type="DNA-binding region" description="HMG box" evidence="4">
    <location>
        <begin position="135"/>
        <end position="203"/>
    </location>
</feature>
<organism evidence="7 8">
    <name type="scientific">Monodon monoceros</name>
    <name type="common">Narwhal</name>
    <name type="synonym">Ceratodon monodon</name>
    <dbReference type="NCBI Taxonomy" id="40151"/>
    <lineage>
        <taxon>Eukaryota</taxon>
        <taxon>Metazoa</taxon>
        <taxon>Chordata</taxon>
        <taxon>Craniata</taxon>
        <taxon>Vertebrata</taxon>
        <taxon>Euteleostomi</taxon>
        <taxon>Mammalia</taxon>
        <taxon>Eutheria</taxon>
        <taxon>Laurasiatheria</taxon>
        <taxon>Artiodactyla</taxon>
        <taxon>Whippomorpha</taxon>
        <taxon>Cetacea</taxon>
        <taxon>Odontoceti</taxon>
        <taxon>Monodontidae</taxon>
        <taxon>Monodon</taxon>
    </lineage>
</organism>
<dbReference type="AlphaFoldDB" id="A0A4U1EEA6"/>
<evidence type="ECO:0000256" key="3">
    <source>
        <dbReference type="ARBA" id="ARBA00023242"/>
    </source>
</evidence>
<sequence length="499" mass="57292">NIEITHTAGLPEITHQLNLESEEAGDLLRCLNCWDDISIPKNKKWSKEDIVKLLEYMVNNIPSNDRHMFKTTQSLMDWEKVAFKDFPGEMCKLKWLEISYNLRKFRTLKELVLEAKENVDNPYKCRKHKKHPDLPKKPLTAYLCFFKKMRLQYTQKHPKLSNQELTKVLSEEYKKLPEQLKLKYKQHPDLVQSSTKSDVPKGSQIKVPKKFQGNVQKVVSPKKQFIHEEPKKPPMNGYHKFHQDLVALREHMVEISRCWQRVPQNQKEHYKKEAEELQKQYKSLSPEEHAYYRETTYLKRKNMNMMGGPNPKIRRMDLQSPSSGNLQGGLGLGQGLQAPETELSDMTGEYFPASGRSEENKEDEQEEKGSNSSAHSSRYQFPPYILEGRNAFHPVSSSAEISGARQVQELSRPGAHSTAQPSSPKLSRFSRWRLQGGAEDLGSGESVGVHTQHKSTQEICQRCSQAHPKLRKTLDLAMASAGLREKSLLAERASGMLAN</sequence>
<feature type="region of interest" description="Disordered" evidence="5">
    <location>
        <begin position="396"/>
        <end position="428"/>
    </location>
</feature>
<dbReference type="GO" id="GO:0005634">
    <property type="term" value="C:nucleus"/>
    <property type="evidence" value="ECO:0007669"/>
    <property type="project" value="UniProtKB-SubCell"/>
</dbReference>
<dbReference type="Proteomes" id="UP000308365">
    <property type="component" value="Unassembled WGS sequence"/>
</dbReference>
<evidence type="ECO:0000256" key="1">
    <source>
        <dbReference type="ARBA" id="ARBA00004123"/>
    </source>
</evidence>
<gene>
    <name evidence="7" type="ORF">EI555_019533</name>
</gene>
<dbReference type="InterPro" id="IPR009071">
    <property type="entry name" value="HMG_box_dom"/>
</dbReference>
<feature type="domain" description="HMG box" evidence="6">
    <location>
        <begin position="135"/>
        <end position="203"/>
    </location>
</feature>
<evidence type="ECO:0000313" key="7">
    <source>
        <dbReference type="EMBL" id="TKC33836.1"/>
    </source>
</evidence>
<dbReference type="InterPro" id="IPR051762">
    <property type="entry name" value="UBF1"/>
</dbReference>
<comment type="subcellular location">
    <subcellularLocation>
        <location evidence="1">Nucleus</location>
    </subcellularLocation>
</comment>
<evidence type="ECO:0000256" key="2">
    <source>
        <dbReference type="ARBA" id="ARBA00023125"/>
    </source>
</evidence>
<comment type="caution">
    <text evidence="7">The sequence shown here is derived from an EMBL/GenBank/DDBJ whole genome shotgun (WGS) entry which is preliminary data.</text>
</comment>
<dbReference type="GO" id="GO:0003677">
    <property type="term" value="F:DNA binding"/>
    <property type="evidence" value="ECO:0007669"/>
    <property type="project" value="UniProtKB-UniRule"/>
</dbReference>
<dbReference type="InterPro" id="IPR036910">
    <property type="entry name" value="HMG_box_dom_sf"/>
</dbReference>
<dbReference type="PANTHER" id="PTHR46318">
    <property type="entry name" value="UPSTREAM BINDING TRANSCRIPTION FACTOR"/>
    <property type="match status" value="1"/>
</dbReference>
<dbReference type="PROSITE" id="PS50118">
    <property type="entry name" value="HMG_BOX_2"/>
    <property type="match status" value="2"/>
</dbReference>
<dbReference type="SMART" id="SM00398">
    <property type="entry name" value="HMG"/>
    <property type="match status" value="2"/>
</dbReference>
<keyword evidence="2 4" id="KW-0238">DNA-binding</keyword>
<evidence type="ECO:0000313" key="8">
    <source>
        <dbReference type="Proteomes" id="UP000308365"/>
    </source>
</evidence>
<evidence type="ECO:0000259" key="6">
    <source>
        <dbReference type="PROSITE" id="PS50118"/>
    </source>
</evidence>
<feature type="region of interest" description="Disordered" evidence="5">
    <location>
        <begin position="307"/>
        <end position="378"/>
    </location>
</feature>
<dbReference type="EMBL" id="RWIC01002291">
    <property type="protein sequence ID" value="TKC33836.1"/>
    <property type="molecule type" value="Genomic_DNA"/>
</dbReference>
<evidence type="ECO:0000256" key="4">
    <source>
        <dbReference type="PROSITE-ProRule" id="PRU00267"/>
    </source>
</evidence>
<accession>A0A4U1EEA6</accession>
<keyword evidence="3 4" id="KW-0539">Nucleus</keyword>
<evidence type="ECO:0000256" key="5">
    <source>
        <dbReference type="SAM" id="MobiDB-lite"/>
    </source>
</evidence>
<feature type="DNA-binding region" description="HMG box" evidence="4">
    <location>
        <begin position="231"/>
        <end position="289"/>
    </location>
</feature>
<feature type="non-terminal residue" evidence="7">
    <location>
        <position position="1"/>
    </location>
</feature>
<feature type="domain" description="HMG box" evidence="6">
    <location>
        <begin position="231"/>
        <end position="289"/>
    </location>
</feature>
<dbReference type="Pfam" id="PF00505">
    <property type="entry name" value="HMG_box"/>
    <property type="match status" value="1"/>
</dbReference>
<protein>
    <recommendedName>
        <fullName evidence="6">HMG box domain-containing protein</fullName>
    </recommendedName>
</protein>
<dbReference type="SUPFAM" id="SSF47095">
    <property type="entry name" value="HMG-box"/>
    <property type="match status" value="2"/>
</dbReference>
<proteinExistence type="predicted"/>
<dbReference type="Gene3D" id="1.10.30.10">
    <property type="entry name" value="High mobility group box domain"/>
    <property type="match status" value="2"/>
</dbReference>
<reference evidence="8" key="1">
    <citation type="journal article" date="2019" name="IScience">
        <title>Narwhal Genome Reveals Long-Term Low Genetic Diversity despite Current Large Abundance Size.</title>
        <authorList>
            <person name="Westbury M.V."/>
            <person name="Petersen B."/>
            <person name="Garde E."/>
            <person name="Heide-Jorgensen M.P."/>
            <person name="Lorenzen E.D."/>
        </authorList>
    </citation>
    <scope>NUCLEOTIDE SEQUENCE [LARGE SCALE GENOMIC DNA]</scope>
</reference>